<dbReference type="NCBIfam" id="TIGR02824">
    <property type="entry name" value="quinone_pig3"/>
    <property type="match status" value="1"/>
</dbReference>
<dbReference type="Pfam" id="PF00107">
    <property type="entry name" value="ADH_zinc_N"/>
    <property type="match status" value="1"/>
</dbReference>
<dbReference type="SMART" id="SM00829">
    <property type="entry name" value="PKS_ER"/>
    <property type="match status" value="1"/>
</dbReference>
<evidence type="ECO:0000313" key="4">
    <source>
        <dbReference type="EMBL" id="SEK97235.1"/>
    </source>
</evidence>
<accession>A0A1H7LFC9</accession>
<evidence type="ECO:0000313" key="5">
    <source>
        <dbReference type="Proteomes" id="UP000199081"/>
    </source>
</evidence>
<dbReference type="SUPFAM" id="SSF50129">
    <property type="entry name" value="GroES-like"/>
    <property type="match status" value="1"/>
</dbReference>
<dbReference type="InterPro" id="IPR011032">
    <property type="entry name" value="GroES-like_sf"/>
</dbReference>
<keyword evidence="5" id="KW-1185">Reference proteome</keyword>
<organism evidence="4 5">
    <name type="scientific">Alkalibacterium pelagium</name>
    <dbReference type="NCBI Taxonomy" id="426702"/>
    <lineage>
        <taxon>Bacteria</taxon>
        <taxon>Bacillati</taxon>
        <taxon>Bacillota</taxon>
        <taxon>Bacilli</taxon>
        <taxon>Lactobacillales</taxon>
        <taxon>Carnobacteriaceae</taxon>
        <taxon>Alkalibacterium</taxon>
    </lineage>
</organism>
<evidence type="ECO:0000256" key="1">
    <source>
        <dbReference type="ARBA" id="ARBA00022857"/>
    </source>
</evidence>
<dbReference type="InterPro" id="IPR020843">
    <property type="entry name" value="ER"/>
</dbReference>
<dbReference type="GO" id="GO:0003960">
    <property type="term" value="F:quinone reductase (NADPH) activity"/>
    <property type="evidence" value="ECO:0007669"/>
    <property type="project" value="TreeGrafter"/>
</dbReference>
<dbReference type="Pfam" id="PF08240">
    <property type="entry name" value="ADH_N"/>
    <property type="match status" value="1"/>
</dbReference>
<dbReference type="AlphaFoldDB" id="A0A1H7LFC9"/>
<dbReference type="InterPro" id="IPR036291">
    <property type="entry name" value="NAD(P)-bd_dom_sf"/>
</dbReference>
<protein>
    <submittedName>
        <fullName evidence="4">Putative NAD(P)H quinone oxidoreductase, PIG3 family</fullName>
    </submittedName>
</protein>
<dbReference type="Gene3D" id="3.90.180.10">
    <property type="entry name" value="Medium-chain alcohol dehydrogenases, catalytic domain"/>
    <property type="match status" value="1"/>
</dbReference>
<feature type="domain" description="Enoyl reductase (ER)" evidence="3">
    <location>
        <begin position="10"/>
        <end position="323"/>
    </location>
</feature>
<dbReference type="PANTHER" id="PTHR48106">
    <property type="entry name" value="QUINONE OXIDOREDUCTASE PIG3-RELATED"/>
    <property type="match status" value="1"/>
</dbReference>
<sequence length="327" mass="35704">MKAWTINKPGGRDQLTQVERERPVPAEGEILIEVKAAGINRTDTLTRQNTALEKPYPILGVEVSGVVAENHSEHTHLTEGTRVMGLVNHGGYAEYVTMPADRAMVIPESLTFDEAAAIPEVFLTAYQTLYWLGELKQHEKVLIHAAGSGVGTAAIQLARHLSEAAVVATAGQPEKLELARELGASIGINYKKEAFDEVVLQQTSEHGVDVILDFVGASYWEKNLASCAPDARWILIGTLGGSTVESVSLGKLMKKRIALKGTLLTPRSDEYKAELTREFSEACLPLFEEGRLASVIHSIVPFSDLPEAHRQMEDNENLGKIILSLDD</sequence>
<evidence type="ECO:0000256" key="2">
    <source>
        <dbReference type="ARBA" id="ARBA00023002"/>
    </source>
</evidence>
<gene>
    <name evidence="4" type="ORF">SAMN04488099_10957</name>
</gene>
<dbReference type="GO" id="GO:0048038">
    <property type="term" value="F:quinone binding"/>
    <property type="evidence" value="ECO:0007669"/>
    <property type="project" value="TreeGrafter"/>
</dbReference>
<dbReference type="STRING" id="426702.SAMN04488099_10957"/>
<proteinExistence type="predicted"/>
<name>A0A1H7LFC9_9LACT</name>
<dbReference type="InterPro" id="IPR013154">
    <property type="entry name" value="ADH-like_N"/>
</dbReference>
<dbReference type="GO" id="GO:0070402">
    <property type="term" value="F:NADPH binding"/>
    <property type="evidence" value="ECO:0007669"/>
    <property type="project" value="TreeGrafter"/>
</dbReference>
<dbReference type="SUPFAM" id="SSF51735">
    <property type="entry name" value="NAD(P)-binding Rossmann-fold domains"/>
    <property type="match status" value="1"/>
</dbReference>
<keyword evidence="2" id="KW-0560">Oxidoreductase</keyword>
<dbReference type="InterPro" id="IPR013149">
    <property type="entry name" value="ADH-like_C"/>
</dbReference>
<dbReference type="CDD" id="cd05276">
    <property type="entry name" value="p53_inducible_oxidoreductase"/>
    <property type="match status" value="1"/>
</dbReference>
<keyword evidence="1" id="KW-0521">NADP</keyword>
<dbReference type="EMBL" id="FNZU01000009">
    <property type="protein sequence ID" value="SEK97235.1"/>
    <property type="molecule type" value="Genomic_DNA"/>
</dbReference>
<reference evidence="5" key="1">
    <citation type="submission" date="2016-10" db="EMBL/GenBank/DDBJ databases">
        <authorList>
            <person name="Varghese N."/>
            <person name="Submissions S."/>
        </authorList>
    </citation>
    <scope>NUCLEOTIDE SEQUENCE [LARGE SCALE GENOMIC DNA]</scope>
    <source>
        <strain evidence="5">DSM 19183</strain>
    </source>
</reference>
<dbReference type="Gene3D" id="3.40.50.720">
    <property type="entry name" value="NAD(P)-binding Rossmann-like Domain"/>
    <property type="match status" value="1"/>
</dbReference>
<dbReference type="Proteomes" id="UP000199081">
    <property type="component" value="Unassembled WGS sequence"/>
</dbReference>
<dbReference type="InterPro" id="IPR014189">
    <property type="entry name" value="Quinone_OxRdtase_PIG3"/>
</dbReference>
<dbReference type="RefSeq" id="WP_091481369.1">
    <property type="nucleotide sequence ID" value="NZ_BJYC01000011.1"/>
</dbReference>
<evidence type="ECO:0000259" key="3">
    <source>
        <dbReference type="SMART" id="SM00829"/>
    </source>
</evidence>
<dbReference type="OrthoDB" id="9792162at2"/>
<dbReference type="PANTHER" id="PTHR48106:SF18">
    <property type="entry name" value="QUINONE OXIDOREDUCTASE PIG3"/>
    <property type="match status" value="1"/>
</dbReference>